<sequence>MNNVFVYCELEGTTIADVSLELLTKGRKLANQLNCQLEAIVAGSGLEGIEKQVMPYGVDKVHIFDAPGLFPYTSLPHSSVLINLFKEEKPQICLMGATVIGRDLGPRVSSALTSGLTADCTSLEIGSHEDKRAGKTYENLLYQIRPAFGGNIVATIINPEHRPQMATVREGVMKKEILDAGYKGEVVKHDVAKYVPETDYVVKVIDRHIEKAKHNLKGAPIVVAGGYGMGSKESFDMLFELAKELHAEVGASRAAVDAGFCDHDRQIGQTGVTVRPKLYIACGISGQIQHIAGMQDAGIIISINNDENAPINTIADYVINGTVEEVIPKMIKYYKQNSK</sequence>
<comment type="caution">
    <text evidence="5">The sequence shown here is derived from an EMBL/GenBank/DDBJ whole genome shotgun (WGS) entry which is preliminary data.</text>
</comment>
<keyword evidence="3" id="KW-0285">Flavoprotein</keyword>
<dbReference type="Proteomes" id="UP001055114">
    <property type="component" value="Unassembled WGS sequence"/>
</dbReference>
<feature type="binding site" evidence="3">
    <location>
        <position position="304"/>
    </location>
    <ligand>
        <name>FAD</name>
        <dbReference type="ChEBI" id="CHEBI:57692"/>
    </ligand>
</feature>
<evidence type="ECO:0000313" key="5">
    <source>
        <dbReference type="EMBL" id="GKH74207.1"/>
    </source>
</evidence>
<dbReference type="SUPFAM" id="SSF52402">
    <property type="entry name" value="Adenine nucleotide alpha hydrolases-like"/>
    <property type="match status" value="1"/>
</dbReference>
<evidence type="ECO:0000313" key="8">
    <source>
        <dbReference type="EMBL" id="RHC84467.1"/>
    </source>
</evidence>
<reference evidence="8 9" key="1">
    <citation type="submission" date="2018-08" db="EMBL/GenBank/DDBJ databases">
        <title>A genome reference for cultivated species of the human gut microbiota.</title>
        <authorList>
            <person name="Zou Y."/>
            <person name="Xue W."/>
            <person name="Luo G."/>
        </authorList>
    </citation>
    <scope>NUCLEOTIDE SEQUENCE [LARGE SCALE GENOMIC DNA]</scope>
    <source>
        <strain evidence="8 9">AM34-17</strain>
    </source>
</reference>
<dbReference type="AlphaFoldDB" id="A0A351E1D9"/>
<dbReference type="EMBL" id="QSII01000014">
    <property type="protein sequence ID" value="RHC84467.1"/>
    <property type="molecule type" value="Genomic_DNA"/>
</dbReference>
<dbReference type="InterPro" id="IPR014731">
    <property type="entry name" value="ETF_asu_C"/>
</dbReference>
<comment type="cofactor">
    <cofactor evidence="3">
        <name>FAD</name>
        <dbReference type="ChEBI" id="CHEBI:57692"/>
    </cofactor>
    <text evidence="3">Binds 1 FAD per dimer.</text>
</comment>
<evidence type="ECO:0000313" key="12">
    <source>
        <dbReference type="Proteomes" id="UP001055114"/>
    </source>
</evidence>
<dbReference type="PANTHER" id="PTHR43153">
    <property type="entry name" value="ELECTRON TRANSFER FLAVOPROTEIN ALPHA"/>
    <property type="match status" value="1"/>
</dbReference>
<dbReference type="EMBL" id="BQNZ01000006">
    <property type="protein sequence ID" value="GKH74207.1"/>
    <property type="molecule type" value="Genomic_DNA"/>
</dbReference>
<feature type="binding site" evidence="3">
    <location>
        <begin position="283"/>
        <end position="290"/>
    </location>
    <ligand>
        <name>FAD</name>
        <dbReference type="ChEBI" id="CHEBI:57692"/>
    </ligand>
</feature>
<dbReference type="EMBL" id="WNCN01000019">
    <property type="protein sequence ID" value="MTU40543.1"/>
    <property type="molecule type" value="Genomic_DNA"/>
</dbReference>
<dbReference type="STRING" id="46503.ERS852463_02115"/>
<dbReference type="InterPro" id="IPR033947">
    <property type="entry name" value="ETF_alpha_N"/>
</dbReference>
<protein>
    <submittedName>
        <fullName evidence="5 8">Electron transfer flavoprotein subunit alpha</fullName>
    </submittedName>
</protein>
<dbReference type="Pfam" id="PF01012">
    <property type="entry name" value="ETF"/>
    <property type="match status" value="1"/>
</dbReference>
<evidence type="ECO:0000259" key="4">
    <source>
        <dbReference type="SMART" id="SM00893"/>
    </source>
</evidence>
<dbReference type="GO" id="GO:0033539">
    <property type="term" value="P:fatty acid beta-oxidation using acyl-CoA dehydrogenase"/>
    <property type="evidence" value="ECO:0007669"/>
    <property type="project" value="TreeGrafter"/>
</dbReference>
<reference evidence="5" key="3">
    <citation type="submission" date="2022-01" db="EMBL/GenBank/DDBJ databases">
        <title>Novel bile acid biosynthetic pathways are enriched in the microbiome of centenarians.</title>
        <authorList>
            <person name="Sato Y."/>
            <person name="Atarashi K."/>
            <person name="Plichta R.D."/>
            <person name="Arai Y."/>
            <person name="Sasajima S."/>
            <person name="Kearney M.S."/>
            <person name="Suda W."/>
            <person name="Takeshita K."/>
            <person name="Sasaki T."/>
            <person name="Okamoto S."/>
            <person name="Skelly N.A."/>
            <person name="Okamura Y."/>
            <person name="Vlamakis H."/>
            <person name="Li Y."/>
            <person name="Tanoue T."/>
            <person name="Takei H."/>
            <person name="Nittono H."/>
            <person name="Narushima S."/>
            <person name="Irie J."/>
            <person name="Itoh H."/>
            <person name="Moriya K."/>
            <person name="Sugiura Y."/>
            <person name="Suematsu M."/>
            <person name="Moritoki N."/>
            <person name="Shibata S."/>
            <person name="Littman R.D."/>
            <person name="Fischbach A.M."/>
            <person name="Uwamino Y."/>
            <person name="Inoue T."/>
            <person name="Honda A."/>
            <person name="Hattori M."/>
            <person name="Murai T."/>
            <person name="Xavier J.R."/>
            <person name="Hirose N."/>
            <person name="Honda K."/>
        </authorList>
    </citation>
    <scope>NUCLEOTIDE SEQUENCE</scope>
    <source>
        <strain evidence="5">CE91-St3</strain>
    </source>
</reference>
<evidence type="ECO:0000256" key="2">
    <source>
        <dbReference type="ARBA" id="ARBA00022982"/>
    </source>
</evidence>
<dbReference type="InterPro" id="IPR001308">
    <property type="entry name" value="ETF_a/FixB"/>
</dbReference>
<gene>
    <name evidence="5" type="ORF">CE91St3_40700</name>
    <name evidence="8" type="ORF">DW828_11085</name>
    <name evidence="6" type="ORF">GMD82_13990</name>
    <name evidence="7" type="ORF">GMD92_04940</name>
</gene>
<reference evidence="10 11" key="2">
    <citation type="journal article" date="2019" name="Nat. Med.">
        <title>A library of human gut bacterial isolates paired with longitudinal multiomics data enables mechanistic microbiome research.</title>
        <authorList>
            <person name="Poyet M."/>
            <person name="Groussin M."/>
            <person name="Gibbons S.M."/>
            <person name="Avila-Pacheco J."/>
            <person name="Jiang X."/>
            <person name="Kearney S.M."/>
            <person name="Perrotta A.R."/>
            <person name="Berdy B."/>
            <person name="Zhao S."/>
            <person name="Lieberman T.D."/>
            <person name="Swanson P.K."/>
            <person name="Smith M."/>
            <person name="Roesemann S."/>
            <person name="Alexander J.E."/>
            <person name="Rich S.A."/>
            <person name="Livny J."/>
            <person name="Vlamakis H."/>
            <person name="Clish C."/>
            <person name="Bullock K."/>
            <person name="Deik A."/>
            <person name="Scott J."/>
            <person name="Pierce K.A."/>
            <person name="Xavier R.J."/>
            <person name="Alm E.J."/>
        </authorList>
    </citation>
    <scope>NUCLEOTIDE SEQUENCE [LARGE SCALE GENOMIC DNA]</scope>
    <source>
        <strain evidence="7 11">BIOML-A16</strain>
        <strain evidence="6 10">BIOML-A29</strain>
    </source>
</reference>
<dbReference type="PIRSF" id="PIRSF000089">
    <property type="entry name" value="Electra_flavoP_a"/>
    <property type="match status" value="1"/>
</dbReference>
<organism evidence="5 12">
    <name type="scientific">Parabacteroides merdae</name>
    <dbReference type="NCBI Taxonomy" id="46503"/>
    <lineage>
        <taxon>Bacteria</taxon>
        <taxon>Pseudomonadati</taxon>
        <taxon>Bacteroidota</taxon>
        <taxon>Bacteroidia</taxon>
        <taxon>Bacteroidales</taxon>
        <taxon>Tannerellaceae</taxon>
        <taxon>Parabacteroides</taxon>
    </lineage>
</organism>
<dbReference type="OrthoDB" id="9770286at2"/>
<evidence type="ECO:0000313" key="10">
    <source>
        <dbReference type="Proteomes" id="UP000434916"/>
    </source>
</evidence>
<dbReference type="InterPro" id="IPR014730">
    <property type="entry name" value="ETF_a/b_N"/>
</dbReference>
<evidence type="ECO:0000256" key="1">
    <source>
        <dbReference type="ARBA" id="ARBA00005817"/>
    </source>
</evidence>
<accession>A0A351E1D9</accession>
<feature type="binding site" evidence="3">
    <location>
        <begin position="266"/>
        <end position="270"/>
    </location>
    <ligand>
        <name>FAD</name>
        <dbReference type="ChEBI" id="CHEBI:57692"/>
    </ligand>
</feature>
<comment type="similarity">
    <text evidence="1">Belongs to the ETF alpha-subunit/FixB family.</text>
</comment>
<dbReference type="Pfam" id="PF00766">
    <property type="entry name" value="ETF_alpha"/>
    <property type="match status" value="1"/>
</dbReference>
<dbReference type="Proteomes" id="UP000286260">
    <property type="component" value="Unassembled WGS sequence"/>
</dbReference>
<dbReference type="SUPFAM" id="SSF52467">
    <property type="entry name" value="DHS-like NAD/FAD-binding domain"/>
    <property type="match status" value="1"/>
</dbReference>
<proteinExistence type="inferred from homology"/>
<evidence type="ECO:0000313" key="9">
    <source>
        <dbReference type="Proteomes" id="UP000286260"/>
    </source>
</evidence>
<keyword evidence="2" id="KW-0249">Electron transport</keyword>
<dbReference type="InterPro" id="IPR029035">
    <property type="entry name" value="DHS-like_NAD/FAD-binding_dom"/>
</dbReference>
<feature type="domain" description="Electron transfer flavoprotein alpha/beta-subunit N-terminal" evidence="4">
    <location>
        <begin position="4"/>
        <end position="204"/>
    </location>
</feature>
<dbReference type="InterPro" id="IPR014729">
    <property type="entry name" value="Rossmann-like_a/b/a_fold"/>
</dbReference>
<dbReference type="PANTHER" id="PTHR43153:SF1">
    <property type="entry name" value="ELECTRON TRANSFER FLAVOPROTEIN SUBUNIT ALPHA, MITOCHONDRIAL"/>
    <property type="match status" value="1"/>
</dbReference>
<keyword evidence="2" id="KW-0813">Transport</keyword>
<evidence type="ECO:0000256" key="3">
    <source>
        <dbReference type="PIRSR" id="PIRSR000089-1"/>
    </source>
</evidence>
<dbReference type="RefSeq" id="WP_005641447.1">
    <property type="nucleotide sequence ID" value="NZ_BAABYG010000001.1"/>
</dbReference>
<dbReference type="Proteomes" id="UP000434916">
    <property type="component" value="Unassembled WGS sequence"/>
</dbReference>
<evidence type="ECO:0000313" key="7">
    <source>
        <dbReference type="EMBL" id="MTU68429.1"/>
    </source>
</evidence>
<dbReference type="Proteomes" id="UP000448908">
    <property type="component" value="Unassembled WGS sequence"/>
</dbReference>
<name>A0A351E1D9_9BACT</name>
<dbReference type="GO" id="GO:0050660">
    <property type="term" value="F:flavin adenine dinucleotide binding"/>
    <property type="evidence" value="ECO:0007669"/>
    <property type="project" value="InterPro"/>
</dbReference>
<evidence type="ECO:0000313" key="6">
    <source>
        <dbReference type="EMBL" id="MTU40543.1"/>
    </source>
</evidence>
<dbReference type="GeneID" id="49202968"/>
<dbReference type="SMART" id="SM00893">
    <property type="entry name" value="ETF"/>
    <property type="match status" value="1"/>
</dbReference>
<keyword evidence="10" id="KW-1185">Reference proteome</keyword>
<dbReference type="GO" id="GO:0009055">
    <property type="term" value="F:electron transfer activity"/>
    <property type="evidence" value="ECO:0007669"/>
    <property type="project" value="InterPro"/>
</dbReference>
<feature type="binding site" evidence="3">
    <location>
        <begin position="252"/>
        <end position="253"/>
    </location>
    <ligand>
        <name>FAD</name>
        <dbReference type="ChEBI" id="CHEBI:57692"/>
    </ligand>
</feature>
<dbReference type="Gene3D" id="3.40.50.620">
    <property type="entry name" value="HUPs"/>
    <property type="match status" value="1"/>
</dbReference>
<evidence type="ECO:0000313" key="11">
    <source>
        <dbReference type="Proteomes" id="UP000448908"/>
    </source>
</evidence>
<dbReference type="Gene3D" id="3.40.50.1220">
    <property type="entry name" value="TPP-binding domain"/>
    <property type="match status" value="1"/>
</dbReference>
<keyword evidence="3" id="KW-0274">FAD</keyword>
<dbReference type="CDD" id="cd01715">
    <property type="entry name" value="ETF_alpha"/>
    <property type="match status" value="1"/>
</dbReference>
<dbReference type="EMBL" id="WNDA01000005">
    <property type="protein sequence ID" value="MTU68429.1"/>
    <property type="molecule type" value="Genomic_DNA"/>
</dbReference>